<dbReference type="PROSITE" id="PS01313">
    <property type="entry name" value="LIPB"/>
    <property type="match status" value="1"/>
</dbReference>
<sequence>MITNPSFMIHPPHISSRKSTPSIHFSNFNSPQAIPIAHDSKRRCDVFDMHNELVPYAKAWSWQKSIVEKRKKLIDKNQDFCDSVIVLQHPSVYTLGTGSSEDHLKGIKDFYRTDRGGEVTYHGPGQLVMYPILNLRYHTMDLHWYLRALEEVVIRVLSSCFTIKATRQKGLTGVWVGEKDGKIIAINVLSFVEKDNVIVEESGIPPLIEVLKKKCDSPTSGECAYDNSDWSREGWGD</sequence>
<comment type="similarity">
    <text evidence="2">Belongs to the LipB family.</text>
</comment>
<dbReference type="SUPFAM" id="SSF55681">
    <property type="entry name" value="Class II aaRS and biotin synthetases"/>
    <property type="match status" value="1"/>
</dbReference>
<dbReference type="GO" id="GO:0033819">
    <property type="term" value="F:lipoyl(octanoyl) transferase activity"/>
    <property type="evidence" value="ECO:0007669"/>
    <property type="project" value="UniProtKB-EC"/>
</dbReference>
<name>A0AAD8N4J1_9APIA</name>
<protein>
    <recommendedName>
        <fullName evidence="3">lipoyl(octanoyl) transferase</fullName>
        <ecNumber evidence="3">2.3.1.181</ecNumber>
    </recommendedName>
</protein>
<feature type="domain" description="BPL/LPL catalytic" evidence="6">
    <location>
        <begin position="78"/>
        <end position="237"/>
    </location>
</feature>
<dbReference type="GO" id="GO:0009249">
    <property type="term" value="P:protein lipoylation"/>
    <property type="evidence" value="ECO:0007669"/>
    <property type="project" value="InterPro"/>
</dbReference>
<dbReference type="InterPro" id="IPR000544">
    <property type="entry name" value="Octanoyltransferase"/>
</dbReference>
<comment type="pathway">
    <text evidence="1">Protein modification; protein lipoylation via endogenous pathway; protein N(6)-(lipoyl)lysine from octanoyl-[acyl-carrier-protein]: step 1/2.</text>
</comment>
<evidence type="ECO:0000313" key="8">
    <source>
        <dbReference type="Proteomes" id="UP001237642"/>
    </source>
</evidence>
<dbReference type="AlphaFoldDB" id="A0AAD8N4J1"/>
<organism evidence="7 8">
    <name type="scientific">Heracleum sosnowskyi</name>
    <dbReference type="NCBI Taxonomy" id="360622"/>
    <lineage>
        <taxon>Eukaryota</taxon>
        <taxon>Viridiplantae</taxon>
        <taxon>Streptophyta</taxon>
        <taxon>Embryophyta</taxon>
        <taxon>Tracheophyta</taxon>
        <taxon>Spermatophyta</taxon>
        <taxon>Magnoliopsida</taxon>
        <taxon>eudicotyledons</taxon>
        <taxon>Gunneridae</taxon>
        <taxon>Pentapetalae</taxon>
        <taxon>asterids</taxon>
        <taxon>campanulids</taxon>
        <taxon>Apiales</taxon>
        <taxon>Apiaceae</taxon>
        <taxon>Apioideae</taxon>
        <taxon>apioid superclade</taxon>
        <taxon>Tordylieae</taxon>
        <taxon>Tordyliinae</taxon>
        <taxon>Heracleum</taxon>
    </lineage>
</organism>
<dbReference type="Gene3D" id="3.30.930.10">
    <property type="entry name" value="Bira Bifunctional Protein, Domain 2"/>
    <property type="match status" value="1"/>
</dbReference>
<evidence type="ECO:0000313" key="7">
    <source>
        <dbReference type="EMBL" id="KAK1395822.1"/>
    </source>
</evidence>
<reference evidence="7" key="2">
    <citation type="submission" date="2023-05" db="EMBL/GenBank/DDBJ databases">
        <authorList>
            <person name="Schelkunov M.I."/>
        </authorList>
    </citation>
    <scope>NUCLEOTIDE SEQUENCE</scope>
    <source>
        <strain evidence="7">Hsosn_3</strain>
        <tissue evidence="7">Leaf</tissue>
    </source>
</reference>
<evidence type="ECO:0000256" key="3">
    <source>
        <dbReference type="ARBA" id="ARBA00012334"/>
    </source>
</evidence>
<evidence type="ECO:0000256" key="5">
    <source>
        <dbReference type="ARBA" id="ARBA00023315"/>
    </source>
</evidence>
<evidence type="ECO:0000256" key="2">
    <source>
        <dbReference type="ARBA" id="ARBA00007907"/>
    </source>
</evidence>
<reference evidence="7" key="1">
    <citation type="submission" date="2023-02" db="EMBL/GenBank/DDBJ databases">
        <title>Genome of toxic invasive species Heracleum sosnowskyi carries increased number of genes despite the absence of recent whole-genome duplications.</title>
        <authorList>
            <person name="Schelkunov M."/>
            <person name="Shtratnikova V."/>
            <person name="Makarenko M."/>
            <person name="Klepikova A."/>
            <person name="Omelchenko D."/>
            <person name="Novikova G."/>
            <person name="Obukhova E."/>
            <person name="Bogdanov V."/>
            <person name="Penin A."/>
            <person name="Logacheva M."/>
        </authorList>
    </citation>
    <scope>NUCLEOTIDE SEQUENCE</scope>
    <source>
        <strain evidence="7">Hsosn_3</strain>
        <tissue evidence="7">Leaf</tissue>
    </source>
</reference>
<keyword evidence="8" id="KW-1185">Reference proteome</keyword>
<dbReference type="InterPro" id="IPR020605">
    <property type="entry name" value="Octanoyltransferase_CS"/>
</dbReference>
<dbReference type="Pfam" id="PF21948">
    <property type="entry name" value="LplA-B_cat"/>
    <property type="match status" value="1"/>
</dbReference>
<keyword evidence="4 7" id="KW-0808">Transferase</keyword>
<accession>A0AAD8N4J1</accession>
<dbReference type="NCBIfam" id="TIGR00214">
    <property type="entry name" value="lipB"/>
    <property type="match status" value="1"/>
</dbReference>
<comment type="caution">
    <text evidence="7">The sequence shown here is derived from an EMBL/GenBank/DDBJ whole genome shotgun (WGS) entry which is preliminary data.</text>
</comment>
<gene>
    <name evidence="7" type="ORF">POM88_005685</name>
</gene>
<evidence type="ECO:0000256" key="4">
    <source>
        <dbReference type="ARBA" id="ARBA00022679"/>
    </source>
</evidence>
<dbReference type="Proteomes" id="UP001237642">
    <property type="component" value="Unassembled WGS sequence"/>
</dbReference>
<dbReference type="EMBL" id="JAUIZM010000002">
    <property type="protein sequence ID" value="KAK1395822.1"/>
    <property type="molecule type" value="Genomic_DNA"/>
</dbReference>
<proteinExistence type="inferred from homology"/>
<dbReference type="PANTHER" id="PTHR10993:SF7">
    <property type="entry name" value="LIPOYLTRANSFERASE 2, MITOCHONDRIAL-RELATED"/>
    <property type="match status" value="1"/>
</dbReference>
<evidence type="ECO:0000259" key="6">
    <source>
        <dbReference type="PROSITE" id="PS51733"/>
    </source>
</evidence>
<keyword evidence="5" id="KW-0012">Acyltransferase</keyword>
<dbReference type="InterPro" id="IPR045864">
    <property type="entry name" value="aa-tRNA-synth_II/BPL/LPL"/>
</dbReference>
<dbReference type="InterPro" id="IPR004143">
    <property type="entry name" value="BPL_LPL_catalytic"/>
</dbReference>
<dbReference type="EC" id="2.3.1.181" evidence="3"/>
<evidence type="ECO:0000256" key="1">
    <source>
        <dbReference type="ARBA" id="ARBA00004821"/>
    </source>
</evidence>
<dbReference type="PANTHER" id="PTHR10993">
    <property type="entry name" value="OCTANOYLTRANSFERASE"/>
    <property type="match status" value="1"/>
</dbReference>
<dbReference type="PROSITE" id="PS51733">
    <property type="entry name" value="BPL_LPL_CATALYTIC"/>
    <property type="match status" value="1"/>
</dbReference>